<gene>
    <name evidence="3" type="ORF">GGQ74_001692</name>
</gene>
<dbReference type="RefSeq" id="WP_167941120.1">
    <property type="nucleotide sequence ID" value="NZ_JAATJA010000002.1"/>
</dbReference>
<sequence>MGCVRILAALLMAITLMLPGQAMAQELAKSFAVLPFTINGPDKYQYLSRGIQDMMISRLNWDKHLEPVGKDRIAASVSNAPESDAAAVRTLEGLDADYLVWGSVTILGEQCSVDLRVNGKDGSAWPQDMQTDIGGLIPALEGMARQVNDRIFKRPDERKVAAEDKPVNRMNPELIFNERKDGQQFYLNPQFRYSGGSDTPGRWKSPRLPFTAQGMIAGDPDGDGLNELIFISKHSVHVYRWQEGRLLLLDEITPSQRIELLNVDLIDLDRDGHMEIAVSGVFEQKLDSALSRNAPHTPNSYIFAFEDGHLKPLAEDLNFFMRVVRMPPNFSPVLLGQKAGRLRIFDSPVHEVVRMGGEYQLGKRVALPEKANVFNVTYLPTNDGYKLLLVSKDDHIEVYTPGNELQSTTLDQFAGSQLGFEIPDTLTGLGTAKDQYTNLYYIPLRLVPTNLDGNENWEVLVNKNISVAAQFFERYRFFPNGEIHSLFWDGVGMSLAWKTRRIKGTVCDYGLADIDNDGVEDLYVALNTYPGNAGLGERKAMVVSYSLDRTKTDENSPVEREQ</sequence>
<dbReference type="InterPro" id="IPR013517">
    <property type="entry name" value="FG-GAP"/>
</dbReference>
<dbReference type="AlphaFoldDB" id="A0A846QTQ7"/>
<comment type="caution">
    <text evidence="3">The sequence shown here is derived from an EMBL/GenBank/DDBJ whole genome shotgun (WGS) entry which is preliminary data.</text>
</comment>
<feature type="chain" id="PRO_5032536099" description="VCBS repeat-containing protein" evidence="2">
    <location>
        <begin position="25"/>
        <end position="562"/>
    </location>
</feature>
<evidence type="ECO:0000256" key="2">
    <source>
        <dbReference type="SAM" id="SignalP"/>
    </source>
</evidence>
<dbReference type="Proteomes" id="UP000580856">
    <property type="component" value="Unassembled WGS sequence"/>
</dbReference>
<evidence type="ECO:0008006" key="5">
    <source>
        <dbReference type="Google" id="ProtNLM"/>
    </source>
</evidence>
<dbReference type="EMBL" id="JAATJA010000002">
    <property type="protein sequence ID" value="NJB68019.1"/>
    <property type="molecule type" value="Genomic_DNA"/>
</dbReference>
<dbReference type="InterPro" id="IPR028994">
    <property type="entry name" value="Integrin_alpha_N"/>
</dbReference>
<evidence type="ECO:0000313" key="3">
    <source>
        <dbReference type="EMBL" id="NJB68019.1"/>
    </source>
</evidence>
<keyword evidence="4" id="KW-1185">Reference proteome</keyword>
<name>A0A846QTQ7_9BACT</name>
<evidence type="ECO:0000313" key="4">
    <source>
        <dbReference type="Proteomes" id="UP000580856"/>
    </source>
</evidence>
<feature type="signal peptide" evidence="2">
    <location>
        <begin position="1"/>
        <end position="24"/>
    </location>
</feature>
<dbReference type="Pfam" id="PF13517">
    <property type="entry name" value="FG-GAP_3"/>
    <property type="match status" value="1"/>
</dbReference>
<dbReference type="SUPFAM" id="SSF52964">
    <property type="entry name" value="TolB, N-terminal domain"/>
    <property type="match status" value="1"/>
</dbReference>
<proteinExistence type="predicted"/>
<evidence type="ECO:0000256" key="1">
    <source>
        <dbReference type="ARBA" id="ARBA00022729"/>
    </source>
</evidence>
<organism evidence="3 4">
    <name type="scientific">Desulfobaculum xiamenense</name>
    <dbReference type="NCBI Taxonomy" id="995050"/>
    <lineage>
        <taxon>Bacteria</taxon>
        <taxon>Pseudomonadati</taxon>
        <taxon>Thermodesulfobacteriota</taxon>
        <taxon>Desulfovibrionia</taxon>
        <taxon>Desulfovibrionales</taxon>
        <taxon>Desulfovibrionaceae</taxon>
        <taxon>Desulfobaculum</taxon>
    </lineage>
</organism>
<dbReference type="SUPFAM" id="SSF69318">
    <property type="entry name" value="Integrin alpha N-terminal domain"/>
    <property type="match status" value="1"/>
</dbReference>
<keyword evidence="1 2" id="KW-0732">Signal</keyword>
<accession>A0A846QTQ7</accession>
<protein>
    <recommendedName>
        <fullName evidence="5">VCBS repeat-containing protein</fullName>
    </recommendedName>
</protein>
<reference evidence="3 4" key="1">
    <citation type="submission" date="2020-03" db="EMBL/GenBank/DDBJ databases">
        <title>Genomic Encyclopedia of Type Strains, Phase IV (KMG-IV): sequencing the most valuable type-strain genomes for metagenomic binning, comparative biology and taxonomic classification.</title>
        <authorList>
            <person name="Goeker M."/>
        </authorList>
    </citation>
    <scope>NUCLEOTIDE SEQUENCE [LARGE SCALE GENOMIC DNA]</scope>
    <source>
        <strain evidence="3 4">DSM 24233</strain>
    </source>
</reference>